<evidence type="ECO:0000256" key="3">
    <source>
        <dbReference type="ARBA" id="ARBA00022450"/>
    </source>
</evidence>
<dbReference type="EC" id="6.2.1.1" evidence="2"/>
<dbReference type="InterPro" id="IPR011904">
    <property type="entry name" value="Ac_CoA_lig"/>
</dbReference>
<keyword evidence="6" id="KW-0547">Nucleotide-binding</keyword>
<evidence type="ECO:0000259" key="10">
    <source>
        <dbReference type="Pfam" id="PF16177"/>
    </source>
</evidence>
<dbReference type="InterPro" id="IPR042099">
    <property type="entry name" value="ANL_N_sf"/>
</dbReference>
<dbReference type="Gene3D" id="3.40.50.12780">
    <property type="entry name" value="N-terminal domain of ligase-like"/>
    <property type="match status" value="1"/>
</dbReference>
<dbReference type="InterPro" id="IPR000873">
    <property type="entry name" value="AMP-dep_synth/lig_dom"/>
</dbReference>
<dbReference type="PROSITE" id="PS00455">
    <property type="entry name" value="AMP_BINDING"/>
    <property type="match status" value="1"/>
</dbReference>
<evidence type="ECO:0000313" key="12">
    <source>
        <dbReference type="Proteomes" id="UP000094569"/>
    </source>
</evidence>
<dbReference type="NCBIfam" id="TIGR02188">
    <property type="entry name" value="Ac_CoA_lig_AcsA"/>
    <property type="match status" value="1"/>
</dbReference>
<name>A0A1E3B6M9_ASPCR</name>
<sequence length="1131" mass="125114">MTEGNQQNNPGFIQVPWTYQLKHPSTPHLQSLDEYHQLYQNSIAFPDTFWSEMATSLLHWEAPFYHVQHGTLEKGDHAWFLGGKLNACYNCVDRHALTDPNKVAIIYERDTPDEYPRKVIYGELLREICQLSWVLKDMGVQKGDIVTVYMPNIPEAIVAMLACARIGAVHSAVFAGFSAPALRGRIEDAHSKVVLTVDESVRGGKVIPMKRIVDEALATYDKGNLVQCLVYKRTGSPIPWSSEAGDRWWHEESARWPAYIAPEPMDSEDPLYLLYTSGSTGKPKGLLHSTAGYLLGCAITGKYVLDLHPSDTMFCAGDVGWITGNSYLVYAPLVSGVTTAIFEGTPSFPDYNRYWDILERTGATHFYTAPTALRMMKKARPNGVSKSIDRLRVIACIGEPLAPNVWEWCYEVVGRKQAHVLDTYFQTETGCHAFSPLAGVSPIKPGTVALPLFGINPALIDPITGEEIEGNDAKGILVLKRPWPSMARTVWGDHSRYLKTYFEVYRGYYSTGDAAYRDQDGYYQVLGRVDDVVNVSGHRLSTAEIESALLDHGSFSEVAVVGIPDDMTGQALSVFACLKDGVQDDKEQLKASSKQQIGNTIGRFAVPKRVFIMSDLPKTRSGKIMRRILRKVLEGERRDFGDTSTLIRPDVVKDIINEVESQAEVKETSPGIQKPPHPFEPYSLTPLDHILPPCHMFMFLTFDKHSVKGIETLKRGVSQLTSHLPFLTGVVVPSSQPAGKENVCEVQPASASFLRTYPMLQVESHPELDYTAPDDFIDQKYLPLPFLLPPTEPQPLIRFKANVTNTKVILCVAYFHKALDSTGVSVVVRALAELSKDPNAPPEVLPTSALAEQSSRQHLLDFAAQSPVPFNWTLTPLTFDPPPEDPGKIPVSQHFKLSAVKISLLKNACNAAISGSGIDLPSLTSNDIITALVGLCGNRARLSTVSDDIPPSPKIIIAANVRKLSLLPATYTGNALSAVEASYDASIFPEATTLHHGLSASLDPADLTRLANIACNLRKEITALTETYISGILRTIADTRDMTTFFPAYGRSIIVSSLRWMDFYPDFGVLGKVQRYDIPETKVKGVCWVLPAKDLGDVKRTAKQAFELRFVLERAAMDQLKGDGLFRWVLE</sequence>
<dbReference type="GO" id="GO:0019427">
    <property type="term" value="P:acetyl-CoA biosynthetic process from acetate"/>
    <property type="evidence" value="ECO:0007669"/>
    <property type="project" value="InterPro"/>
</dbReference>
<dbReference type="InterPro" id="IPR032387">
    <property type="entry name" value="ACAS_N"/>
</dbReference>
<dbReference type="Proteomes" id="UP000094569">
    <property type="component" value="Unassembled WGS sequence"/>
</dbReference>
<dbReference type="EMBL" id="JXNT01000011">
    <property type="protein sequence ID" value="ODM16613.1"/>
    <property type="molecule type" value="Genomic_DNA"/>
</dbReference>
<dbReference type="PANTHER" id="PTHR24095:SF14">
    <property type="entry name" value="ACETYL-COENZYME A SYNTHETASE 1"/>
    <property type="match status" value="1"/>
</dbReference>
<keyword evidence="4" id="KW-0597">Phosphoprotein</keyword>
<gene>
    <name evidence="11" type="ORF">SI65_08120</name>
</gene>
<evidence type="ECO:0000256" key="1">
    <source>
        <dbReference type="ARBA" id="ARBA00006432"/>
    </source>
</evidence>
<reference evidence="11 12" key="1">
    <citation type="journal article" date="2016" name="BMC Genomics">
        <title>Comparative genomic and transcriptomic analyses of the Fuzhuan brick tea-fermentation fungus Aspergillus cristatus.</title>
        <authorList>
            <person name="Ge Y."/>
            <person name="Wang Y."/>
            <person name="Liu Y."/>
            <person name="Tan Y."/>
            <person name="Ren X."/>
            <person name="Zhang X."/>
            <person name="Hyde K.D."/>
            <person name="Liu Y."/>
            <person name="Liu Z."/>
        </authorList>
    </citation>
    <scope>NUCLEOTIDE SEQUENCE [LARGE SCALE GENOMIC DNA]</scope>
    <source>
        <strain evidence="11 12">GZAAS20.1005</strain>
    </source>
</reference>
<keyword evidence="3" id="KW-0596">Phosphopantetheine</keyword>
<evidence type="ECO:0000256" key="4">
    <source>
        <dbReference type="ARBA" id="ARBA00022553"/>
    </source>
</evidence>
<dbReference type="SUPFAM" id="SSF56801">
    <property type="entry name" value="Acetyl-CoA synthetase-like"/>
    <property type="match status" value="1"/>
</dbReference>
<dbReference type="NCBIfam" id="NF001208">
    <property type="entry name" value="PRK00174.1"/>
    <property type="match status" value="1"/>
</dbReference>
<evidence type="ECO:0000256" key="2">
    <source>
        <dbReference type="ARBA" id="ARBA00013275"/>
    </source>
</evidence>
<dbReference type="GO" id="GO:0005829">
    <property type="term" value="C:cytosol"/>
    <property type="evidence" value="ECO:0007669"/>
    <property type="project" value="TreeGrafter"/>
</dbReference>
<comment type="similarity">
    <text evidence="1">Belongs to the ATP-dependent AMP-binding enzyme family.</text>
</comment>
<protein>
    <recommendedName>
        <fullName evidence="2">acetate--CoA ligase</fullName>
        <ecNumber evidence="2">6.2.1.1</ecNumber>
    </recommendedName>
</protein>
<dbReference type="Gene3D" id="3.30.559.10">
    <property type="entry name" value="Chloramphenicol acetyltransferase-like domain"/>
    <property type="match status" value="2"/>
</dbReference>
<evidence type="ECO:0000256" key="6">
    <source>
        <dbReference type="ARBA" id="ARBA00022741"/>
    </source>
</evidence>
<evidence type="ECO:0000313" key="11">
    <source>
        <dbReference type="EMBL" id="ODM16613.1"/>
    </source>
</evidence>
<dbReference type="GO" id="GO:0016208">
    <property type="term" value="F:AMP binding"/>
    <property type="evidence" value="ECO:0007669"/>
    <property type="project" value="InterPro"/>
</dbReference>
<keyword evidence="12" id="KW-1185">Reference proteome</keyword>
<dbReference type="Gene3D" id="3.30.300.30">
    <property type="match status" value="1"/>
</dbReference>
<proteinExistence type="inferred from homology"/>
<organism evidence="11 12">
    <name type="scientific">Aspergillus cristatus</name>
    <name type="common">Chinese Fuzhuan brick tea-fermentation fungus</name>
    <name type="synonym">Eurotium cristatum</name>
    <dbReference type="NCBI Taxonomy" id="573508"/>
    <lineage>
        <taxon>Eukaryota</taxon>
        <taxon>Fungi</taxon>
        <taxon>Dikarya</taxon>
        <taxon>Ascomycota</taxon>
        <taxon>Pezizomycotina</taxon>
        <taxon>Eurotiomycetes</taxon>
        <taxon>Eurotiomycetidae</taxon>
        <taxon>Eurotiales</taxon>
        <taxon>Aspergillaceae</taxon>
        <taxon>Aspergillus</taxon>
        <taxon>Aspergillus subgen. Aspergillus</taxon>
    </lineage>
</organism>
<dbReference type="InterPro" id="IPR023213">
    <property type="entry name" value="CAT-like_dom_sf"/>
</dbReference>
<dbReference type="FunFam" id="3.40.50.12780:FF:000001">
    <property type="entry name" value="Acetyl-coenzyme A synthetase"/>
    <property type="match status" value="1"/>
</dbReference>
<dbReference type="PANTHER" id="PTHR24095">
    <property type="entry name" value="ACETYL-COENZYME A SYNTHETASE"/>
    <property type="match status" value="1"/>
</dbReference>
<dbReference type="STRING" id="573508.A0A1E3B6M9"/>
<evidence type="ECO:0000256" key="7">
    <source>
        <dbReference type="ARBA" id="ARBA00022840"/>
    </source>
</evidence>
<dbReference type="GO" id="GO:0003987">
    <property type="term" value="F:acetate-CoA ligase activity"/>
    <property type="evidence" value="ECO:0007669"/>
    <property type="project" value="UniProtKB-EC"/>
</dbReference>
<evidence type="ECO:0000259" key="8">
    <source>
        <dbReference type="Pfam" id="PF00501"/>
    </source>
</evidence>
<feature type="domain" description="AMP-binding enzyme C-terminal" evidence="9">
    <location>
        <begin position="544"/>
        <end position="623"/>
    </location>
</feature>
<evidence type="ECO:0000256" key="5">
    <source>
        <dbReference type="ARBA" id="ARBA00022598"/>
    </source>
</evidence>
<comment type="caution">
    <text evidence="11">The sequence shown here is derived from an EMBL/GenBank/DDBJ whole genome shotgun (WGS) entry which is preliminary data.</text>
</comment>
<dbReference type="VEuPathDB" id="FungiDB:SI65_08120"/>
<dbReference type="AlphaFoldDB" id="A0A1E3B6M9"/>
<keyword evidence="5" id="KW-0436">Ligase</keyword>
<dbReference type="InterPro" id="IPR045851">
    <property type="entry name" value="AMP-bd_C_sf"/>
</dbReference>
<dbReference type="Pfam" id="PF16177">
    <property type="entry name" value="ACAS_N"/>
    <property type="match status" value="1"/>
</dbReference>
<accession>A0A1E3B6M9</accession>
<dbReference type="Pfam" id="PF00501">
    <property type="entry name" value="AMP-binding"/>
    <property type="match status" value="1"/>
</dbReference>
<keyword evidence="7" id="KW-0067">ATP-binding</keyword>
<feature type="domain" description="Acetyl-coenzyme A synthetase N-terminal" evidence="10">
    <location>
        <begin position="35"/>
        <end position="91"/>
    </location>
</feature>
<dbReference type="Pfam" id="PF02458">
    <property type="entry name" value="Transferase"/>
    <property type="match status" value="1"/>
</dbReference>
<dbReference type="InterPro" id="IPR025110">
    <property type="entry name" value="AMP-bd_C"/>
</dbReference>
<feature type="domain" description="AMP-dependent synthetase/ligase" evidence="8">
    <location>
        <begin position="93"/>
        <end position="486"/>
    </location>
</feature>
<evidence type="ECO:0000259" key="9">
    <source>
        <dbReference type="Pfam" id="PF13193"/>
    </source>
</evidence>
<dbReference type="Pfam" id="PF13193">
    <property type="entry name" value="AMP-binding_C"/>
    <property type="match status" value="1"/>
</dbReference>
<dbReference type="GO" id="GO:0005524">
    <property type="term" value="F:ATP binding"/>
    <property type="evidence" value="ECO:0007669"/>
    <property type="project" value="UniProtKB-KW"/>
</dbReference>
<dbReference type="InterPro" id="IPR020845">
    <property type="entry name" value="AMP-binding_CS"/>
</dbReference>
<dbReference type="OrthoDB" id="4428248at2759"/>